<proteinExistence type="predicted"/>
<feature type="transmembrane region" description="Helical" evidence="2">
    <location>
        <begin position="48"/>
        <end position="71"/>
    </location>
</feature>
<protein>
    <recommendedName>
        <fullName evidence="5">Integral membrane protein</fullName>
    </recommendedName>
</protein>
<evidence type="ECO:0000313" key="4">
    <source>
        <dbReference type="Proteomes" id="UP000027178"/>
    </source>
</evidence>
<dbReference type="Proteomes" id="UP000027178">
    <property type="component" value="Unassembled WGS sequence"/>
</dbReference>
<dbReference type="PATRIC" id="fig|1348663.4.peg.4445"/>
<keyword evidence="2" id="KW-0812">Transmembrane</keyword>
<evidence type="ECO:0000256" key="2">
    <source>
        <dbReference type="SAM" id="Phobius"/>
    </source>
</evidence>
<evidence type="ECO:0008006" key="5">
    <source>
        <dbReference type="Google" id="ProtNLM"/>
    </source>
</evidence>
<reference evidence="3 4" key="1">
    <citation type="submission" date="2014-05" db="EMBL/GenBank/DDBJ databases">
        <title>Draft Genome Sequence of Kitasatospora cheerisanensis KCTC 2395.</title>
        <authorList>
            <person name="Nam D.H."/>
        </authorList>
    </citation>
    <scope>NUCLEOTIDE SEQUENCE [LARGE SCALE GENOMIC DNA]</scope>
    <source>
        <strain evidence="3 4">KCTC 2395</strain>
    </source>
</reference>
<dbReference type="AlphaFoldDB" id="A0A066YNP1"/>
<dbReference type="HOGENOM" id="CLU_2180332_0_0_11"/>
<keyword evidence="2" id="KW-0472">Membrane</keyword>
<keyword evidence="4" id="KW-1185">Reference proteome</keyword>
<sequence>MLAGFGPLGRTLSLTLLCVGALAVALWLLAHPPATAVAACDLLAAGLTVAFALAPAGRFGYLALPAVLVLWPRLAAAPGRPVPVPPPRPTHRRPAAVPIVSGDSVRTRE</sequence>
<gene>
    <name evidence="3" type="ORF">KCH_46050</name>
</gene>
<feature type="region of interest" description="Disordered" evidence="1">
    <location>
        <begin position="78"/>
        <end position="109"/>
    </location>
</feature>
<evidence type="ECO:0000256" key="1">
    <source>
        <dbReference type="SAM" id="MobiDB-lite"/>
    </source>
</evidence>
<evidence type="ECO:0000313" key="3">
    <source>
        <dbReference type="EMBL" id="KDN83123.1"/>
    </source>
</evidence>
<comment type="caution">
    <text evidence="3">The sequence shown here is derived from an EMBL/GenBank/DDBJ whole genome shotgun (WGS) entry which is preliminary data.</text>
</comment>
<accession>A0A066YNP1</accession>
<keyword evidence="2" id="KW-1133">Transmembrane helix</keyword>
<organism evidence="3 4">
    <name type="scientific">Kitasatospora cheerisanensis KCTC 2395</name>
    <dbReference type="NCBI Taxonomy" id="1348663"/>
    <lineage>
        <taxon>Bacteria</taxon>
        <taxon>Bacillati</taxon>
        <taxon>Actinomycetota</taxon>
        <taxon>Actinomycetes</taxon>
        <taxon>Kitasatosporales</taxon>
        <taxon>Streptomycetaceae</taxon>
        <taxon>Kitasatospora</taxon>
    </lineage>
</organism>
<dbReference type="EMBL" id="JNBY01000095">
    <property type="protein sequence ID" value="KDN83123.1"/>
    <property type="molecule type" value="Genomic_DNA"/>
</dbReference>
<name>A0A066YNP1_9ACTN</name>